<keyword evidence="2" id="KW-0808">Transferase</keyword>
<protein>
    <submittedName>
        <fullName evidence="2">Glycosyl transferase family 2</fullName>
    </submittedName>
</protein>
<accession>R7N2I4</accession>
<gene>
    <name evidence="2" type="ORF">BN715_00390</name>
</gene>
<dbReference type="EMBL" id="CBKE010000416">
    <property type="protein sequence ID" value="CDF06272.1"/>
    <property type="molecule type" value="Genomic_DNA"/>
</dbReference>
<dbReference type="InterPro" id="IPR001173">
    <property type="entry name" value="Glyco_trans_2-like"/>
</dbReference>
<reference evidence="2" key="1">
    <citation type="submission" date="2012-11" db="EMBL/GenBank/DDBJ databases">
        <title>Dependencies among metagenomic species, viruses, plasmids and units of genetic variation.</title>
        <authorList>
            <person name="Nielsen H.B."/>
            <person name="Almeida M."/>
            <person name="Juncker A.S."/>
            <person name="Rasmussen S."/>
            <person name="Li J."/>
            <person name="Sunagawa S."/>
            <person name="Plichta D."/>
            <person name="Gautier L."/>
            <person name="Le Chatelier E."/>
            <person name="Peletier E."/>
            <person name="Bonde I."/>
            <person name="Nielsen T."/>
            <person name="Manichanh C."/>
            <person name="Arumugam M."/>
            <person name="Batto J."/>
            <person name="Santos M.B.Q.D."/>
            <person name="Blom N."/>
            <person name="Borruel N."/>
            <person name="Burgdorf K.S."/>
            <person name="Boumezbeur F."/>
            <person name="Casellas F."/>
            <person name="Dore J."/>
            <person name="Guarner F."/>
            <person name="Hansen T."/>
            <person name="Hildebrand F."/>
            <person name="Kaas R.S."/>
            <person name="Kennedy S."/>
            <person name="Kristiansen K."/>
            <person name="Kultima J.R."/>
            <person name="Leonard P."/>
            <person name="Levenez F."/>
            <person name="Lund O."/>
            <person name="Moumen B."/>
            <person name="Le Paslier D."/>
            <person name="Pons N."/>
            <person name="Pedersen O."/>
            <person name="Prifti E."/>
            <person name="Qin J."/>
            <person name="Raes J."/>
            <person name="Tap J."/>
            <person name="Tims S."/>
            <person name="Ussery D.W."/>
            <person name="Yamada T."/>
            <person name="MetaHit consortium"/>
            <person name="Renault P."/>
            <person name="Sicheritz-Ponten T."/>
            <person name="Bork P."/>
            <person name="Wang J."/>
            <person name="Brunak S."/>
            <person name="Ehrlich S.D."/>
        </authorList>
    </citation>
    <scope>NUCLEOTIDE SEQUENCE [LARGE SCALE GENOMIC DNA]</scope>
</reference>
<dbReference type="CDD" id="cd04186">
    <property type="entry name" value="GT_2_like_c"/>
    <property type="match status" value="1"/>
</dbReference>
<organism evidence="2 3">
    <name type="scientific">Megasphaera elsdenii CAG:570</name>
    <dbReference type="NCBI Taxonomy" id="1263087"/>
    <lineage>
        <taxon>Bacteria</taxon>
        <taxon>Bacillati</taxon>
        <taxon>Bacillota</taxon>
        <taxon>Negativicutes</taxon>
        <taxon>Veillonellales</taxon>
        <taxon>Veillonellaceae</taxon>
        <taxon>Megasphaera</taxon>
    </lineage>
</organism>
<dbReference type="AlphaFoldDB" id="R7N2I4"/>
<dbReference type="Proteomes" id="UP000017908">
    <property type="component" value="Unassembled WGS sequence"/>
</dbReference>
<evidence type="ECO:0000313" key="2">
    <source>
        <dbReference type="EMBL" id="CDF06272.1"/>
    </source>
</evidence>
<feature type="domain" description="Glycosyltransferase 2-like" evidence="1">
    <location>
        <begin position="8"/>
        <end position="132"/>
    </location>
</feature>
<dbReference type="PANTHER" id="PTHR43179">
    <property type="entry name" value="RHAMNOSYLTRANSFERASE WBBL"/>
    <property type="match status" value="1"/>
</dbReference>
<dbReference type="Gene3D" id="3.90.550.10">
    <property type="entry name" value="Spore Coat Polysaccharide Biosynthesis Protein SpsA, Chain A"/>
    <property type="match status" value="1"/>
</dbReference>
<evidence type="ECO:0000313" key="3">
    <source>
        <dbReference type="Proteomes" id="UP000017908"/>
    </source>
</evidence>
<dbReference type="PANTHER" id="PTHR43179:SF7">
    <property type="entry name" value="RHAMNOSYLTRANSFERASE WBBL"/>
    <property type="match status" value="1"/>
</dbReference>
<evidence type="ECO:0000259" key="1">
    <source>
        <dbReference type="Pfam" id="PF00535"/>
    </source>
</evidence>
<dbReference type="Pfam" id="PF00535">
    <property type="entry name" value="Glycos_transf_2"/>
    <property type="match status" value="1"/>
</dbReference>
<proteinExistence type="predicted"/>
<name>R7N2I4_MEGEL</name>
<dbReference type="GO" id="GO:0016740">
    <property type="term" value="F:transferase activity"/>
    <property type="evidence" value="ECO:0007669"/>
    <property type="project" value="UniProtKB-KW"/>
</dbReference>
<dbReference type="InterPro" id="IPR029044">
    <property type="entry name" value="Nucleotide-diphossugar_trans"/>
</dbReference>
<sequence>MNEKLVTFIIVTWNNEHQIEACLDTLKKFTTTYYDVIIVDNVSKDHTCDIISEKYPDVQLIKSKENLGFAKGNNLALKKVSTPYLCFLNPDVILTEDITEPALRILEKYRDIGLVTNKLYNADGSKQETTRRFTDLTSVFVSGFHLAHILPNTLRRKLAPEYFKINEGYFFPDWVIGAEMFMRTAEAKQIGGFSTEYYMYTEDMDICKKIQSQLHKKIFYNADVSMIHLGGASEKQNRSYSKQEKIYANTFVFCEKFYGRKKALRIYECIIFIYEFKMTLLYPFSFFSKIRNLISHNKKIVKGLKKIKRSRN</sequence>
<comment type="caution">
    <text evidence="2">The sequence shown here is derived from an EMBL/GenBank/DDBJ whole genome shotgun (WGS) entry which is preliminary data.</text>
</comment>
<dbReference type="SUPFAM" id="SSF53448">
    <property type="entry name" value="Nucleotide-diphospho-sugar transferases"/>
    <property type="match status" value="1"/>
</dbReference>